<dbReference type="SUPFAM" id="SSF161098">
    <property type="entry name" value="MetI-like"/>
    <property type="match status" value="1"/>
</dbReference>
<evidence type="ECO:0000313" key="9">
    <source>
        <dbReference type="Proteomes" id="UP000193834"/>
    </source>
</evidence>
<name>A0A1X7K4K1_9BACL</name>
<comment type="subcellular location">
    <subcellularLocation>
        <location evidence="6">Cell membrane</location>
        <topology evidence="6">Multi-pass membrane protein</topology>
    </subcellularLocation>
    <subcellularLocation>
        <location evidence="1">Membrane</location>
        <topology evidence="1">Multi-pass membrane protein</topology>
    </subcellularLocation>
</comment>
<evidence type="ECO:0000313" key="8">
    <source>
        <dbReference type="EMBL" id="SMG35882.1"/>
    </source>
</evidence>
<dbReference type="InterPro" id="IPR000515">
    <property type="entry name" value="MetI-like"/>
</dbReference>
<dbReference type="InterPro" id="IPR035906">
    <property type="entry name" value="MetI-like_sf"/>
</dbReference>
<evidence type="ECO:0000256" key="6">
    <source>
        <dbReference type="RuleBase" id="RU363032"/>
    </source>
</evidence>
<accession>A0A1X7K4K1</accession>
<keyword evidence="3 6" id="KW-0812">Transmembrane</keyword>
<feature type="transmembrane region" description="Helical" evidence="6">
    <location>
        <begin position="12"/>
        <end position="31"/>
    </location>
</feature>
<proteinExistence type="inferred from homology"/>
<dbReference type="Gene3D" id="1.10.3720.10">
    <property type="entry name" value="MetI-like"/>
    <property type="match status" value="1"/>
</dbReference>
<keyword evidence="4 6" id="KW-1133">Transmembrane helix</keyword>
<dbReference type="AlphaFoldDB" id="A0A1X7K4K1"/>
<evidence type="ECO:0000256" key="3">
    <source>
        <dbReference type="ARBA" id="ARBA00022692"/>
    </source>
</evidence>
<keyword evidence="2 6" id="KW-0813">Transport</keyword>
<keyword evidence="5 6" id="KW-0472">Membrane</keyword>
<comment type="similarity">
    <text evidence="6">Belongs to the binding-protein-dependent transport system permease family.</text>
</comment>
<evidence type="ECO:0000256" key="1">
    <source>
        <dbReference type="ARBA" id="ARBA00004141"/>
    </source>
</evidence>
<evidence type="ECO:0000259" key="7">
    <source>
        <dbReference type="PROSITE" id="PS50928"/>
    </source>
</evidence>
<dbReference type="GO" id="GO:0005886">
    <property type="term" value="C:plasma membrane"/>
    <property type="evidence" value="ECO:0007669"/>
    <property type="project" value="UniProtKB-SubCell"/>
</dbReference>
<evidence type="ECO:0000256" key="2">
    <source>
        <dbReference type="ARBA" id="ARBA00022448"/>
    </source>
</evidence>
<dbReference type="STRING" id="1852522.SAMN06295960_2058"/>
<evidence type="ECO:0000256" key="5">
    <source>
        <dbReference type="ARBA" id="ARBA00023136"/>
    </source>
</evidence>
<gene>
    <name evidence="8" type="ORF">SAMN06295960_2058</name>
</gene>
<organism evidence="8 9">
    <name type="scientific">Paenibacillus aquistagni</name>
    <dbReference type="NCBI Taxonomy" id="1852522"/>
    <lineage>
        <taxon>Bacteria</taxon>
        <taxon>Bacillati</taxon>
        <taxon>Bacillota</taxon>
        <taxon>Bacilli</taxon>
        <taxon>Bacillales</taxon>
        <taxon>Paenibacillaceae</taxon>
        <taxon>Paenibacillus</taxon>
    </lineage>
</organism>
<dbReference type="GO" id="GO:0055085">
    <property type="term" value="P:transmembrane transport"/>
    <property type="evidence" value="ECO:0007669"/>
    <property type="project" value="InterPro"/>
</dbReference>
<feature type="transmembrane region" description="Helical" evidence="6">
    <location>
        <begin position="119"/>
        <end position="142"/>
    </location>
</feature>
<feature type="transmembrane region" description="Helical" evidence="6">
    <location>
        <begin position="148"/>
        <end position="165"/>
    </location>
</feature>
<dbReference type="CDD" id="cd06261">
    <property type="entry name" value="TM_PBP2"/>
    <property type="match status" value="1"/>
</dbReference>
<dbReference type="PANTHER" id="PTHR43839:SF3">
    <property type="entry name" value="OLIGOPEPTIDE ABC TRANSPORTER, PERMEASE PROTEIN"/>
    <property type="match status" value="1"/>
</dbReference>
<dbReference type="Proteomes" id="UP000193834">
    <property type="component" value="Unassembled WGS sequence"/>
</dbReference>
<sequence length="305" mass="34100">MEGRFVKNIPLILGAGMIGVLIILMLFGPYLPFVDEQLEPVKHRWSEDKRLQLPPYPPSVHNLLGSDKNGVDLFSKIVMGTKETLLIVLGITTLRYMIAVPLGLLARRQKGLGHVIVQGWNQIFSFIPTILAAVLLLSIPPIQNAEHRLLIAIVVLAVIEVGRVAQVTAERAHQVGKEEYIEAGTALGLSSRRMARSYYLPALAPEVIVGFCIDLGKVMLLIGQLGILQIFLQHVWVEVHFFTPKYLNTSLNWSALLAEHRREVLSSKFGFIFYPAAFIAFSILAFNLLGEGLRRRMKQKYHTTG</sequence>
<protein>
    <submittedName>
        <fullName evidence="8">Peptide/nickel transport system permease protein</fullName>
    </submittedName>
</protein>
<feature type="domain" description="ABC transmembrane type-1" evidence="7">
    <location>
        <begin position="81"/>
        <end position="290"/>
    </location>
</feature>
<feature type="transmembrane region" description="Helical" evidence="6">
    <location>
        <begin position="85"/>
        <end position="107"/>
    </location>
</feature>
<dbReference type="EMBL" id="FXAZ01000002">
    <property type="protein sequence ID" value="SMG35882.1"/>
    <property type="molecule type" value="Genomic_DNA"/>
</dbReference>
<dbReference type="PROSITE" id="PS50928">
    <property type="entry name" value="ABC_TM1"/>
    <property type="match status" value="1"/>
</dbReference>
<feature type="transmembrane region" description="Helical" evidence="6">
    <location>
        <begin position="271"/>
        <end position="290"/>
    </location>
</feature>
<reference evidence="8 9" key="1">
    <citation type="submission" date="2017-04" db="EMBL/GenBank/DDBJ databases">
        <authorList>
            <person name="Afonso C.L."/>
            <person name="Miller P.J."/>
            <person name="Scott M.A."/>
            <person name="Spackman E."/>
            <person name="Goraichik I."/>
            <person name="Dimitrov K.M."/>
            <person name="Suarez D.L."/>
            <person name="Swayne D.E."/>
        </authorList>
    </citation>
    <scope>NUCLEOTIDE SEQUENCE [LARGE SCALE GENOMIC DNA]</scope>
    <source>
        <strain evidence="8 9">11</strain>
    </source>
</reference>
<evidence type="ECO:0000256" key="4">
    <source>
        <dbReference type="ARBA" id="ARBA00022989"/>
    </source>
</evidence>
<keyword evidence="9" id="KW-1185">Reference proteome</keyword>
<dbReference type="PANTHER" id="PTHR43839">
    <property type="entry name" value="OPPC IN A BINDING PROTEIN-DEPENDENT TRANSPORT SYSTEM"/>
    <property type="match status" value="1"/>
</dbReference>
<dbReference type="Pfam" id="PF00528">
    <property type="entry name" value="BPD_transp_1"/>
    <property type="match status" value="1"/>
</dbReference>